<dbReference type="AlphaFoldDB" id="A0A8K0DHI9"/>
<dbReference type="Pfam" id="PF05380">
    <property type="entry name" value="Peptidase_A17"/>
    <property type="match status" value="1"/>
</dbReference>
<dbReference type="PANTHER" id="PTHR47331">
    <property type="entry name" value="PHD-TYPE DOMAIN-CONTAINING PROTEIN"/>
    <property type="match status" value="1"/>
</dbReference>
<gene>
    <name evidence="2" type="ORF">ILUMI_02903</name>
</gene>
<protein>
    <recommendedName>
        <fullName evidence="1">DUF5641 domain-containing protein</fullName>
    </recommendedName>
</protein>
<reference evidence="2" key="1">
    <citation type="submission" date="2019-08" db="EMBL/GenBank/DDBJ databases">
        <title>The genome of the North American firefly Photinus pyralis.</title>
        <authorList>
            <consortium name="Photinus pyralis genome working group"/>
            <person name="Fallon T.R."/>
            <person name="Sander Lower S.E."/>
            <person name="Weng J.-K."/>
        </authorList>
    </citation>
    <scope>NUCLEOTIDE SEQUENCE</scope>
    <source>
        <strain evidence="2">TRF0915ILg1</strain>
        <tissue evidence="2">Whole body</tissue>
    </source>
</reference>
<sequence>MVDEETQVVAHTSKECVKEVLLRIVPVTVKSQAKIKNIFALFDEASTVTLIAEDLANDREIIEGPRNVPALSRTKLGWVLHGNLHSCKNGQDDTIILHIKHKNESEELHEEKPKEDTLTLFLKFCQVKPAVLVGEKIPTKRDVLKVIMSALDPLELLGHFTIRGNLMLQEIWRSGIMWDEEVPDKIFEKWKSWLRYLDTLKGVEIGRSSKQSARSETKNFKTYVAHRVGEIQEHSDVKEWKWVPSKLNVADIVTRGEKSLDFFAKSVWFNGLSFLCFRRPLASASNKNKKDEDFSKKLEIKVQRVLFKVDEEVNCTLTTFQVGLFYDNGTNLKSAEKELRKNLQKLEEDKFKREFIDDKLPRNNWPLGRIVATFPDKNGIVRVVNVKTNCGTLRRPVSKLCRLDFLEDSNHL</sequence>
<evidence type="ECO:0000313" key="2">
    <source>
        <dbReference type="EMBL" id="KAF2903292.1"/>
    </source>
</evidence>
<evidence type="ECO:0000259" key="1">
    <source>
        <dbReference type="Pfam" id="PF18701"/>
    </source>
</evidence>
<feature type="domain" description="DUF5641" evidence="1">
    <location>
        <begin position="357"/>
        <end position="403"/>
    </location>
</feature>
<keyword evidence="3" id="KW-1185">Reference proteome</keyword>
<proteinExistence type="predicted"/>
<evidence type="ECO:0000313" key="3">
    <source>
        <dbReference type="Proteomes" id="UP000801492"/>
    </source>
</evidence>
<dbReference type="Pfam" id="PF18701">
    <property type="entry name" value="DUF5641"/>
    <property type="match status" value="1"/>
</dbReference>
<dbReference type="PANTHER" id="PTHR47331:SF1">
    <property type="entry name" value="GAG-LIKE PROTEIN"/>
    <property type="match status" value="1"/>
</dbReference>
<dbReference type="Proteomes" id="UP000801492">
    <property type="component" value="Unassembled WGS sequence"/>
</dbReference>
<comment type="caution">
    <text evidence="2">The sequence shown here is derived from an EMBL/GenBank/DDBJ whole genome shotgun (WGS) entry which is preliminary data.</text>
</comment>
<dbReference type="InterPro" id="IPR040676">
    <property type="entry name" value="DUF5641"/>
</dbReference>
<name>A0A8K0DHI9_IGNLU</name>
<dbReference type="InterPro" id="IPR008042">
    <property type="entry name" value="Retrotrans_Pao"/>
</dbReference>
<accession>A0A8K0DHI9</accession>
<dbReference type="EMBL" id="VTPC01001064">
    <property type="protein sequence ID" value="KAF2903292.1"/>
    <property type="molecule type" value="Genomic_DNA"/>
</dbReference>
<organism evidence="2 3">
    <name type="scientific">Ignelater luminosus</name>
    <name type="common">Cucubano</name>
    <name type="synonym">Pyrophorus luminosus</name>
    <dbReference type="NCBI Taxonomy" id="2038154"/>
    <lineage>
        <taxon>Eukaryota</taxon>
        <taxon>Metazoa</taxon>
        <taxon>Ecdysozoa</taxon>
        <taxon>Arthropoda</taxon>
        <taxon>Hexapoda</taxon>
        <taxon>Insecta</taxon>
        <taxon>Pterygota</taxon>
        <taxon>Neoptera</taxon>
        <taxon>Endopterygota</taxon>
        <taxon>Coleoptera</taxon>
        <taxon>Polyphaga</taxon>
        <taxon>Elateriformia</taxon>
        <taxon>Elateroidea</taxon>
        <taxon>Elateridae</taxon>
        <taxon>Agrypninae</taxon>
        <taxon>Pyrophorini</taxon>
        <taxon>Ignelater</taxon>
    </lineage>
</organism>
<dbReference type="OrthoDB" id="8026138at2759"/>